<dbReference type="AlphaFoldDB" id="A0AAV7T435"/>
<dbReference type="EMBL" id="JANPWB010000007">
    <property type="protein sequence ID" value="KAJ1171208.1"/>
    <property type="molecule type" value="Genomic_DNA"/>
</dbReference>
<sequence>MLIARRIAPQLCCAFPYLEGLVVPGILAAVGGRTSDRGHSEHPAPPRNAGCTQAAPVGARPRLSEAGLGNPSWS</sequence>
<evidence type="ECO:0000313" key="3">
    <source>
        <dbReference type="Proteomes" id="UP001066276"/>
    </source>
</evidence>
<dbReference type="Proteomes" id="UP001066276">
    <property type="component" value="Chromosome 4_1"/>
</dbReference>
<evidence type="ECO:0000313" key="2">
    <source>
        <dbReference type="EMBL" id="KAJ1171208.1"/>
    </source>
</evidence>
<proteinExistence type="predicted"/>
<feature type="compositionally biased region" description="Basic and acidic residues" evidence="1">
    <location>
        <begin position="34"/>
        <end position="44"/>
    </location>
</feature>
<organism evidence="2 3">
    <name type="scientific">Pleurodeles waltl</name>
    <name type="common">Iberian ribbed newt</name>
    <dbReference type="NCBI Taxonomy" id="8319"/>
    <lineage>
        <taxon>Eukaryota</taxon>
        <taxon>Metazoa</taxon>
        <taxon>Chordata</taxon>
        <taxon>Craniata</taxon>
        <taxon>Vertebrata</taxon>
        <taxon>Euteleostomi</taxon>
        <taxon>Amphibia</taxon>
        <taxon>Batrachia</taxon>
        <taxon>Caudata</taxon>
        <taxon>Salamandroidea</taxon>
        <taxon>Salamandridae</taxon>
        <taxon>Pleurodelinae</taxon>
        <taxon>Pleurodeles</taxon>
    </lineage>
</organism>
<protein>
    <submittedName>
        <fullName evidence="2">Uncharacterized protein</fullName>
    </submittedName>
</protein>
<comment type="caution">
    <text evidence="2">The sequence shown here is derived from an EMBL/GenBank/DDBJ whole genome shotgun (WGS) entry which is preliminary data.</text>
</comment>
<reference evidence="2" key="1">
    <citation type="journal article" date="2022" name="bioRxiv">
        <title>Sequencing and chromosome-scale assembly of the giantPleurodeles waltlgenome.</title>
        <authorList>
            <person name="Brown T."/>
            <person name="Elewa A."/>
            <person name="Iarovenko S."/>
            <person name="Subramanian E."/>
            <person name="Araus A.J."/>
            <person name="Petzold A."/>
            <person name="Susuki M."/>
            <person name="Suzuki K.-i.T."/>
            <person name="Hayashi T."/>
            <person name="Toyoda A."/>
            <person name="Oliveira C."/>
            <person name="Osipova E."/>
            <person name="Leigh N.D."/>
            <person name="Simon A."/>
            <person name="Yun M.H."/>
        </authorList>
    </citation>
    <scope>NUCLEOTIDE SEQUENCE</scope>
    <source>
        <strain evidence="2">20211129_DDA</strain>
        <tissue evidence="2">Liver</tissue>
    </source>
</reference>
<name>A0AAV7T435_PLEWA</name>
<feature type="region of interest" description="Disordered" evidence="1">
    <location>
        <begin position="32"/>
        <end position="74"/>
    </location>
</feature>
<accession>A0AAV7T435</accession>
<keyword evidence="3" id="KW-1185">Reference proteome</keyword>
<evidence type="ECO:0000256" key="1">
    <source>
        <dbReference type="SAM" id="MobiDB-lite"/>
    </source>
</evidence>
<gene>
    <name evidence="2" type="ORF">NDU88_003078</name>
</gene>